<dbReference type="EMBL" id="CP157743">
    <property type="protein sequence ID" value="XBS19701.1"/>
    <property type="molecule type" value="Genomic_DNA"/>
</dbReference>
<keyword evidence="3 11" id="KW-0378">Hydrolase</keyword>
<dbReference type="Pfam" id="PF19306">
    <property type="entry name" value="WHD_Lhr"/>
    <property type="match status" value="1"/>
</dbReference>
<dbReference type="GO" id="GO:0005524">
    <property type="term" value="F:ATP binding"/>
    <property type="evidence" value="ECO:0007669"/>
    <property type="project" value="UniProtKB-KW"/>
</dbReference>
<keyword evidence="12" id="KW-1185">Reference proteome</keyword>
<evidence type="ECO:0000256" key="1">
    <source>
        <dbReference type="ARBA" id="ARBA00022741"/>
    </source>
</evidence>
<evidence type="ECO:0000256" key="7">
    <source>
        <dbReference type="ARBA" id="ARBA00023204"/>
    </source>
</evidence>
<accession>A0AAU7NSV7</accession>
<dbReference type="GO" id="GO:0016887">
    <property type="term" value="F:ATP hydrolysis activity"/>
    <property type="evidence" value="ECO:0007669"/>
    <property type="project" value="TreeGrafter"/>
</dbReference>
<keyword evidence="5" id="KW-0067">ATP-binding</keyword>
<dbReference type="GO" id="GO:0006281">
    <property type="term" value="P:DNA repair"/>
    <property type="evidence" value="ECO:0007669"/>
    <property type="project" value="UniProtKB-KW"/>
</dbReference>
<evidence type="ECO:0000256" key="3">
    <source>
        <dbReference type="ARBA" id="ARBA00022801"/>
    </source>
</evidence>
<keyword evidence="7" id="KW-0234">DNA repair</keyword>
<gene>
    <name evidence="11" type="ORF">Q9L42_015235</name>
</gene>
<dbReference type="InterPro" id="IPR027417">
    <property type="entry name" value="P-loop_NTPase"/>
</dbReference>
<dbReference type="CDD" id="cd18796">
    <property type="entry name" value="SF2_C_LHR"/>
    <property type="match status" value="1"/>
</dbReference>
<feature type="domain" description="Helicase ATP-binding" evidence="9">
    <location>
        <begin position="39"/>
        <end position="233"/>
    </location>
</feature>
<dbReference type="Pfam" id="PF08494">
    <property type="entry name" value="DEAD_assoc"/>
    <property type="match status" value="1"/>
</dbReference>
<dbReference type="GO" id="GO:0003677">
    <property type="term" value="F:DNA binding"/>
    <property type="evidence" value="ECO:0007669"/>
    <property type="project" value="UniProtKB-KW"/>
</dbReference>
<dbReference type="Pfam" id="PF00271">
    <property type="entry name" value="Helicase_C"/>
    <property type="match status" value="1"/>
</dbReference>
<evidence type="ECO:0000256" key="4">
    <source>
        <dbReference type="ARBA" id="ARBA00022806"/>
    </source>
</evidence>
<dbReference type="PROSITE" id="PS51192">
    <property type="entry name" value="HELICASE_ATP_BIND_1"/>
    <property type="match status" value="1"/>
</dbReference>
<dbReference type="Pfam" id="PF23235">
    <property type="entry name" value="WHD_3rd_Lhr"/>
    <property type="match status" value="1"/>
</dbReference>
<dbReference type="Pfam" id="PF06224">
    <property type="entry name" value="AlkZ-like"/>
    <property type="match status" value="1"/>
</dbReference>
<dbReference type="SMART" id="SM00490">
    <property type="entry name" value="HELICc"/>
    <property type="match status" value="1"/>
</dbReference>
<dbReference type="Gene3D" id="3.40.50.300">
    <property type="entry name" value="P-loop containing nucleotide triphosphate hydrolases"/>
    <property type="match status" value="2"/>
</dbReference>
<reference evidence="11 12" key="1">
    <citation type="journal article" date="2024" name="Microbiology">
        <title>Methylomarinum rosea sp. nov., a novel halophilic methanotrophic bacterium from the hypersaline Lake Elton.</title>
        <authorList>
            <person name="Suleimanov R.Z."/>
            <person name="Oshkin I.Y."/>
            <person name="Danilova O.V."/>
            <person name="Suzina N.E."/>
            <person name="Dedysh S.N."/>
        </authorList>
    </citation>
    <scope>NUCLEOTIDE SEQUENCE [LARGE SCALE GENOMIC DNA]</scope>
    <source>
        <strain evidence="11 12">Ch1-1</strain>
    </source>
</reference>
<keyword evidence="1" id="KW-0547">Nucleotide-binding</keyword>
<evidence type="ECO:0000256" key="6">
    <source>
        <dbReference type="ARBA" id="ARBA00023125"/>
    </source>
</evidence>
<dbReference type="InterPro" id="IPR045628">
    <property type="entry name" value="Lhr_WH_dom"/>
</dbReference>
<keyword evidence="2" id="KW-0227">DNA damage</keyword>
<dbReference type="SUPFAM" id="SSF52540">
    <property type="entry name" value="P-loop containing nucleoside triphosphate hydrolases"/>
    <property type="match status" value="1"/>
</dbReference>
<dbReference type="InterPro" id="IPR014001">
    <property type="entry name" value="Helicase_ATP-bd"/>
</dbReference>
<evidence type="ECO:0000256" key="8">
    <source>
        <dbReference type="ARBA" id="ARBA00023235"/>
    </source>
</evidence>
<protein>
    <submittedName>
        <fullName evidence="11">DEAD/DEAH box helicase</fullName>
        <ecNumber evidence="11">3.6.4.-</ecNumber>
    </submittedName>
</protein>
<dbReference type="InterPro" id="IPR013701">
    <property type="entry name" value="Lhr-like_DEAD/DEAH_assoc"/>
</dbReference>
<dbReference type="InterPro" id="IPR055368">
    <property type="entry name" value="WH3_Lhr"/>
</dbReference>
<evidence type="ECO:0000256" key="2">
    <source>
        <dbReference type="ARBA" id="ARBA00022763"/>
    </source>
</evidence>
<evidence type="ECO:0000256" key="5">
    <source>
        <dbReference type="ARBA" id="ARBA00022840"/>
    </source>
</evidence>
<dbReference type="InterPro" id="IPR052511">
    <property type="entry name" value="ATP-dep_Helicase"/>
</dbReference>
<dbReference type="InterPro" id="IPR011545">
    <property type="entry name" value="DEAD/DEAH_box_helicase_dom"/>
</dbReference>
<keyword evidence="8" id="KW-0413">Isomerase</keyword>
<dbReference type="PANTHER" id="PTHR47962">
    <property type="entry name" value="ATP-DEPENDENT HELICASE LHR-RELATED-RELATED"/>
    <property type="match status" value="1"/>
</dbReference>
<dbReference type="InterPro" id="IPR009351">
    <property type="entry name" value="AlkZ-like"/>
</dbReference>
<dbReference type="PROSITE" id="PS51194">
    <property type="entry name" value="HELICASE_CTER"/>
    <property type="match status" value="1"/>
</dbReference>
<proteinExistence type="predicted"/>
<dbReference type="CDD" id="cd17922">
    <property type="entry name" value="DEXHc_LHR-like"/>
    <property type="match status" value="1"/>
</dbReference>
<dbReference type="EC" id="3.6.4.-" evidence="11"/>
<sequence length="1435" mass="160094">MNNPVNDAPSPILQGFHPIVADWFVRQFERPSEVQEQAWPAIQAGQSTLIAAPTGSGKTLAAFLAVIDQLIKQGLENPLADETYVLYISPLKALSNDIRKNLEQPLTGIDTALLEAALPGVLIRAQTRTGDTTQAERTAMRKSPPHILVTTPESLYILLTSESGREMLKTVRSVIVDEIHALAGNKRGAHLLLSLERLNAITAQEPVRIGLSATQKPLDEIAHYLNGDRPIPCTIIDTGHVRRRDLQIEVPRSPLEAVMANEVWSEIYDSLEQLIIEHKTTLIFVNTRRQAERIAAALAERLGETAVTSHHGSLAKEHRLAAEQRLKQGELQALVATASLELGIDIGDIDLVCQLGSPHSIAAFLQRVGRSGHRLGALPKGRLYPLSRDDLLECSALLAAVAKDLLDKIEIPQHPLDVLAQQIVAEVSCREWSERELFQRFQRAWPYRQLSERQFQAVVKMLADGYHTRRGRRGAYLHRDLVHGMLRPRKGARLTALLNGGAIPDQFDYDVILQPEGLFVGTLNEDFAFESLPGDIFQLGNNSYRMLKIEQGKVHVEDAHGQPPNIPFWFGEAPGRSNELSQAVSELSEKMDRLLEQGGDAALTYLRTELDLPEAAARQLFDYLAMAKAALSALPSFHAIVFERFFDETGDMHFVVHSPYGSRINRAWGLALRKRFCRRFNFELQAAAGEDNIVLSLGPTHSFPLEEPAGYLKAASVEGVLKQALLAAPMFPTRWRWVANTALAVPRNRAGKKVPAPFQRNDAEDLVSVIFPDQLACFENIAGEREIPDHPLVNQTLWDCLHELMDIDGLKRLLAGIERGEIRIVARDLTSPSPLAQEIVNARPYAFLDDAPAEERRTLAVQQRRFATPQEAGDIGRLNPEAIARVRAEAWPEAHTEDELHDALVVLGFITEAEGERAPLSSLHERIAHGWPALMENLQQSGRATVLSAAGQRLWVAAERLHELRALFLEASIVPSIPLLTDNEDITAEAAIEELIRSRMEGLGPVTAAELAEPLQLSAGQVEHALQVLQQQGVVIQGKFTSNPPATEWCERGLLARIHRYTLKQLRSEIEPVSPSDFMRFLFRWHHFDEPGQGEEALAKVLQQLEGYNLPAASWEADILPKRLKPYFASDLDQLCNSGRFLWLRLKQASGKSPKAAGKTTAIALVSREHLSHWRRYAPLPDKNTLELSSQAEKVHAALKEWGASFFQELQDETGLLKTQLEEALAQLVAAGLITSDSFQGLRTLILPQKILQRRNKRYRLQDPLASAGRWSLLRPARNAETDNYGPIEHIARTLLKRYGVVFRKLLDKEEGLPSWRELLYIYRRLEARGEIRGGRFVQGFAGEQFALPEALGALREVRKLEKGGQLVSISAADPLNLTGIITQGERVGIQSSHRLLFEDGIPIVWGSANKIHYLRSFNEQEQWRYKQALIGIGS</sequence>
<evidence type="ECO:0000259" key="10">
    <source>
        <dbReference type="PROSITE" id="PS51194"/>
    </source>
</evidence>
<evidence type="ECO:0000259" key="9">
    <source>
        <dbReference type="PROSITE" id="PS51192"/>
    </source>
</evidence>
<dbReference type="InterPro" id="IPR055367">
    <property type="entry name" value="WH4_Lhr"/>
</dbReference>
<dbReference type="PANTHER" id="PTHR47962:SF5">
    <property type="entry name" value="ATP-DEPENDENT HELICASE LHR-RELATED"/>
    <property type="match status" value="1"/>
</dbReference>
<dbReference type="Pfam" id="PF23234">
    <property type="entry name" value="WHD_4th_Lhr"/>
    <property type="match status" value="1"/>
</dbReference>
<dbReference type="KEGG" id="mech:Q9L42_015235"/>
<organism evidence="11 12">
    <name type="scientific">Methylomarinum roseum</name>
    <dbReference type="NCBI Taxonomy" id="3067653"/>
    <lineage>
        <taxon>Bacteria</taxon>
        <taxon>Pseudomonadati</taxon>
        <taxon>Pseudomonadota</taxon>
        <taxon>Gammaproteobacteria</taxon>
        <taxon>Methylococcales</taxon>
        <taxon>Methylococcaceae</taxon>
        <taxon>Methylomarinum</taxon>
    </lineage>
</organism>
<evidence type="ECO:0000313" key="12">
    <source>
        <dbReference type="Proteomes" id="UP001225378"/>
    </source>
</evidence>
<dbReference type="Pfam" id="PF00270">
    <property type="entry name" value="DEAD"/>
    <property type="match status" value="1"/>
</dbReference>
<dbReference type="InterPro" id="IPR001650">
    <property type="entry name" value="Helicase_C-like"/>
</dbReference>
<dbReference type="RefSeq" id="WP_349431348.1">
    <property type="nucleotide sequence ID" value="NZ_CP157743.1"/>
</dbReference>
<feature type="domain" description="Helicase C-terminal" evidence="10">
    <location>
        <begin position="270"/>
        <end position="420"/>
    </location>
</feature>
<evidence type="ECO:0000313" key="11">
    <source>
        <dbReference type="EMBL" id="XBS19701.1"/>
    </source>
</evidence>
<dbReference type="Proteomes" id="UP001225378">
    <property type="component" value="Chromosome"/>
</dbReference>
<keyword evidence="6" id="KW-0238">DNA-binding</keyword>
<dbReference type="SMART" id="SM00487">
    <property type="entry name" value="DEXDc"/>
    <property type="match status" value="1"/>
</dbReference>
<keyword evidence="4 11" id="KW-0347">Helicase</keyword>
<dbReference type="GO" id="GO:0004386">
    <property type="term" value="F:helicase activity"/>
    <property type="evidence" value="ECO:0007669"/>
    <property type="project" value="UniProtKB-KW"/>
</dbReference>
<name>A0AAU7NSV7_9GAMM</name>